<accession>A0A841U898</accession>
<protein>
    <submittedName>
        <fullName evidence="2">DUF4386 domain-containing protein</fullName>
    </submittedName>
</protein>
<feature type="transmembrane region" description="Helical" evidence="1">
    <location>
        <begin position="46"/>
        <end position="71"/>
    </location>
</feature>
<feature type="transmembrane region" description="Helical" evidence="1">
    <location>
        <begin position="131"/>
        <end position="149"/>
    </location>
</feature>
<gene>
    <name evidence="2" type="ORF">H7B90_28020</name>
</gene>
<reference evidence="2 3" key="1">
    <citation type="submission" date="2020-08" db="EMBL/GenBank/DDBJ databases">
        <title>Cohnella phylogeny.</title>
        <authorList>
            <person name="Dunlap C."/>
        </authorList>
    </citation>
    <scope>NUCLEOTIDE SEQUENCE [LARGE SCALE GENOMIC DNA]</scope>
    <source>
        <strain evidence="2 3">DSM 25239</strain>
    </source>
</reference>
<dbReference type="Pfam" id="PF14329">
    <property type="entry name" value="DUF4386"/>
    <property type="match status" value="1"/>
</dbReference>
<keyword evidence="1" id="KW-0812">Transmembrane</keyword>
<evidence type="ECO:0000313" key="3">
    <source>
        <dbReference type="Proteomes" id="UP000553776"/>
    </source>
</evidence>
<name>A0A841U898_9BACL</name>
<dbReference type="AlphaFoldDB" id="A0A841U898"/>
<keyword evidence="1" id="KW-0472">Membrane</keyword>
<evidence type="ECO:0000256" key="1">
    <source>
        <dbReference type="SAM" id="Phobius"/>
    </source>
</evidence>
<keyword evidence="1" id="KW-1133">Transmembrane helix</keyword>
<organism evidence="2 3">
    <name type="scientific">Cohnella xylanilytica</name>
    <dbReference type="NCBI Taxonomy" id="557555"/>
    <lineage>
        <taxon>Bacteria</taxon>
        <taxon>Bacillati</taxon>
        <taxon>Bacillota</taxon>
        <taxon>Bacilli</taxon>
        <taxon>Bacillales</taxon>
        <taxon>Paenibacillaceae</taxon>
        <taxon>Cohnella</taxon>
    </lineage>
</organism>
<keyword evidence="3" id="KW-1185">Reference proteome</keyword>
<proteinExistence type="predicted"/>
<comment type="caution">
    <text evidence="2">The sequence shown here is derived from an EMBL/GenBank/DDBJ whole genome shotgun (WGS) entry which is preliminary data.</text>
</comment>
<dbReference type="EMBL" id="JACJVR010000119">
    <property type="protein sequence ID" value="MBB6695248.1"/>
    <property type="molecule type" value="Genomic_DNA"/>
</dbReference>
<evidence type="ECO:0000313" key="2">
    <source>
        <dbReference type="EMBL" id="MBB6695248.1"/>
    </source>
</evidence>
<sequence length="217" mass="22607">MTGNARAAGALFLLSTASYLIGSGLLTSILNRPEFPVLADSDRMQAMAGLFLEFVNAAAVIGIAIFLYPVLKKHRESIAIGYLSSRIVEAALLLASMIGPLALLGLGEEGIAGGDSSLRTIGSLAIEGKEMAFQLAMLVLGLGSLLMCFSFYRTKRIPRSLSLLGIIGYVALLASSCLTMAGADPGMLLFIPGGLFELALPIWLIVKGADGSGRTPG</sequence>
<dbReference type="InterPro" id="IPR025495">
    <property type="entry name" value="DUF4386"/>
</dbReference>
<feature type="transmembrane region" description="Helical" evidence="1">
    <location>
        <begin position="187"/>
        <end position="206"/>
    </location>
</feature>
<feature type="transmembrane region" description="Helical" evidence="1">
    <location>
        <begin position="91"/>
        <end position="111"/>
    </location>
</feature>
<dbReference type="Proteomes" id="UP000553776">
    <property type="component" value="Unassembled WGS sequence"/>
</dbReference>
<feature type="transmembrane region" description="Helical" evidence="1">
    <location>
        <begin position="161"/>
        <end position="181"/>
    </location>
</feature>